<name>A0A0D6JKN2_9HYPH</name>
<dbReference type="AlphaFoldDB" id="A0A0D6JKN2"/>
<sequence>MTNEPCKYCGCRSITGLSEGDLQTRQVFLCLMCIVPPTYARPAVVATAFLSMQYISY</sequence>
<dbReference type="KEGG" id="fil:BN1229_v1_3659"/>
<dbReference type="Proteomes" id="UP000033187">
    <property type="component" value="Chromosome 1"/>
</dbReference>
<gene>
    <name evidence="1" type="ORF">YBN1229_v1_3653</name>
</gene>
<protein>
    <submittedName>
        <fullName evidence="1">Uncharacterized protein</fullName>
    </submittedName>
</protein>
<evidence type="ECO:0000313" key="2">
    <source>
        <dbReference type="Proteomes" id="UP000033187"/>
    </source>
</evidence>
<proteinExistence type="predicted"/>
<dbReference type="KEGG" id="fiy:BN1229_v1_3653"/>
<dbReference type="EMBL" id="LN829119">
    <property type="protein sequence ID" value="CPR22220.1"/>
    <property type="molecule type" value="Genomic_DNA"/>
</dbReference>
<keyword evidence="2" id="KW-1185">Reference proteome</keyword>
<accession>A0A0D6JKN2</accession>
<evidence type="ECO:0000313" key="1">
    <source>
        <dbReference type="EMBL" id="CPR22220.1"/>
    </source>
</evidence>
<organism evidence="1 2">
    <name type="scientific">Candidatus Filomicrobium marinum</name>
    <dbReference type="NCBI Taxonomy" id="1608628"/>
    <lineage>
        <taxon>Bacteria</taxon>
        <taxon>Pseudomonadati</taxon>
        <taxon>Pseudomonadota</taxon>
        <taxon>Alphaproteobacteria</taxon>
        <taxon>Hyphomicrobiales</taxon>
        <taxon>Hyphomicrobiaceae</taxon>
        <taxon>Filomicrobium</taxon>
    </lineage>
</organism>
<reference evidence="2" key="1">
    <citation type="submission" date="2015-02" db="EMBL/GenBank/DDBJ databases">
        <authorList>
            <person name="Chooi Y.-H."/>
        </authorList>
    </citation>
    <scope>NUCLEOTIDE SEQUENCE [LARGE SCALE GENOMIC DNA]</scope>
    <source>
        <strain evidence="2">strain Y</strain>
    </source>
</reference>